<dbReference type="AlphaFoldDB" id="U3BCV8"/>
<gene>
    <name evidence="3" type="ORF">VPR01S_08_01870</name>
</gene>
<comment type="caution">
    <text evidence="3">The sequence shown here is derived from an EMBL/GenBank/DDBJ whole genome shotgun (WGS) entry which is preliminary data.</text>
</comment>
<evidence type="ECO:0000259" key="2">
    <source>
        <dbReference type="Pfam" id="PF18945"/>
    </source>
</evidence>
<accession>U3BCV8</accession>
<reference evidence="3 4" key="1">
    <citation type="submission" date="2013-09" db="EMBL/GenBank/DDBJ databases">
        <title>Whole genome shotgun sequence of Vibrio proteolyticus NBRC 13287.</title>
        <authorList>
            <person name="Isaki S."/>
            <person name="Hosoyama A."/>
            <person name="Numata M."/>
            <person name="Hashimoto M."/>
            <person name="Hosoyama Y."/>
            <person name="Tsuchikane K."/>
            <person name="Noguchi M."/>
            <person name="Hirakata S."/>
            <person name="Ichikawa N."/>
            <person name="Ohji S."/>
            <person name="Yamazoe A."/>
            <person name="Fujita N."/>
        </authorList>
    </citation>
    <scope>NUCLEOTIDE SEQUENCE [LARGE SCALE GENOMIC DNA]</scope>
    <source>
        <strain evidence="3 4">NBRC 13287</strain>
    </source>
</reference>
<evidence type="ECO:0000313" key="3">
    <source>
        <dbReference type="EMBL" id="GAD67604.1"/>
    </source>
</evidence>
<protein>
    <submittedName>
        <fullName evidence="3">Type VI secretion system family protein</fullName>
    </submittedName>
</protein>
<organism evidence="3 4">
    <name type="scientific">Vibrio proteolyticus NBRC 13287</name>
    <dbReference type="NCBI Taxonomy" id="1219065"/>
    <lineage>
        <taxon>Bacteria</taxon>
        <taxon>Pseudomonadati</taxon>
        <taxon>Pseudomonadota</taxon>
        <taxon>Gammaproteobacteria</taxon>
        <taxon>Vibrionales</taxon>
        <taxon>Vibrionaceae</taxon>
        <taxon>Vibrio</taxon>
    </lineage>
</organism>
<keyword evidence="4" id="KW-1185">Reference proteome</keyword>
<dbReference type="Pfam" id="PF18945">
    <property type="entry name" value="VipB_2"/>
    <property type="match status" value="1"/>
</dbReference>
<dbReference type="InterPro" id="IPR044031">
    <property type="entry name" value="TssC1_N"/>
</dbReference>
<proteinExistence type="predicted"/>
<name>U3BCV8_VIBPR</name>
<dbReference type="eggNOG" id="COG3517">
    <property type="taxonomic scope" value="Bacteria"/>
</dbReference>
<feature type="domain" description="TssC1 C-terminal" evidence="2">
    <location>
        <begin position="351"/>
        <end position="460"/>
    </location>
</feature>
<dbReference type="Pfam" id="PF05943">
    <property type="entry name" value="VipB"/>
    <property type="match status" value="1"/>
</dbReference>
<dbReference type="STRING" id="1219065.VPR01S_08_01870"/>
<evidence type="ECO:0000313" key="4">
    <source>
        <dbReference type="Proteomes" id="UP000016570"/>
    </source>
</evidence>
<dbReference type="PANTHER" id="PTHR35565:SF1">
    <property type="entry name" value="TYPE VI SECRETION SYSTEM CONTRACTILE SHEATH LARGE SUBUNIT"/>
    <property type="match status" value="1"/>
</dbReference>
<dbReference type="Proteomes" id="UP000016570">
    <property type="component" value="Unassembled WGS sequence"/>
</dbReference>
<dbReference type="PANTHER" id="PTHR35565">
    <property type="entry name" value="CYTOPLASMIC PROTEIN-RELATED"/>
    <property type="match status" value="1"/>
</dbReference>
<dbReference type="InterPro" id="IPR044032">
    <property type="entry name" value="TssC1_C"/>
</dbReference>
<feature type="domain" description="TssC1 N-terminal" evidence="1">
    <location>
        <begin position="49"/>
        <end position="345"/>
    </location>
</feature>
<sequence>MTLNSEWQTRFNQLDSKKSAFLQDALSLLYEIDVQILHSPSELKCAIQTLIVSLDQQLSTQMDRILHHPAFSALYKNWRHLNQLAVLSINHQRTRLKLLDMGWQDVSADLNQAYSIRSSELYNKIGNKELNTLGGHPFGCVVFAHSVSLDISMLTDYDDLFTLELLSKLGESTLCPMILSPDSRFFANNGADWLSDINRIDKILNGPDYTAWQSLRNKPSARFLGLVMPNIQLRPPYLNAQVGFVYNENSDGVWGNSAFAFISVIMREHHRVNWFGFLKSRWNDKLQGAVVNISQGDDSAQYLQIPQPDIHLFGKLATFYASSGFIPLTRSPMTDKYYFSGNNSVWQAGENDNERVLTQIQTTLMSCRIAHYLKVQVREMIGSFNTAAECEQFLSLWIEKYTSNVSYANEDTLARYPLSFAKVSVGTSASQTGTFHCTLRMVPQYQFDHFSGEVVLTTELEEVSR</sequence>
<dbReference type="EMBL" id="BATJ01000008">
    <property type="protein sequence ID" value="GAD67604.1"/>
    <property type="molecule type" value="Genomic_DNA"/>
</dbReference>
<evidence type="ECO:0000259" key="1">
    <source>
        <dbReference type="Pfam" id="PF05943"/>
    </source>
</evidence>
<dbReference type="InterPro" id="IPR010269">
    <property type="entry name" value="T6SS_TssC-like"/>
</dbReference>